<evidence type="ECO:0000313" key="10">
    <source>
        <dbReference type="EMBL" id="QGK71314.1"/>
    </source>
</evidence>
<dbReference type="Gene3D" id="3.90.25.10">
    <property type="entry name" value="UDP-galactose 4-epimerase, domain 1"/>
    <property type="match status" value="1"/>
</dbReference>
<evidence type="ECO:0000256" key="8">
    <source>
        <dbReference type="RuleBase" id="RU004473"/>
    </source>
</evidence>
<dbReference type="EMBL" id="CP045929">
    <property type="protein sequence ID" value="QGK71314.1"/>
    <property type="molecule type" value="Genomic_DNA"/>
</dbReference>
<organism evidence="10 11">
    <name type="scientific">Allosaccharopolyspora coralli</name>
    <dbReference type="NCBI Taxonomy" id="2665642"/>
    <lineage>
        <taxon>Bacteria</taxon>
        <taxon>Bacillati</taxon>
        <taxon>Actinomycetota</taxon>
        <taxon>Actinomycetes</taxon>
        <taxon>Pseudonocardiales</taxon>
        <taxon>Pseudonocardiaceae</taxon>
        <taxon>Allosaccharopolyspora</taxon>
    </lineage>
</organism>
<dbReference type="Pfam" id="PF16363">
    <property type="entry name" value="GDP_Man_Dehyd"/>
    <property type="match status" value="1"/>
</dbReference>
<evidence type="ECO:0000256" key="7">
    <source>
        <dbReference type="ARBA" id="ARBA00023239"/>
    </source>
</evidence>
<protein>
    <recommendedName>
        <fullName evidence="5 8">dTDP-glucose 4,6-dehydratase</fullName>
        <ecNumber evidence="4 8">4.2.1.46</ecNumber>
    </recommendedName>
</protein>
<feature type="domain" description="NAD(P)-binding" evidence="9">
    <location>
        <begin position="4"/>
        <end position="306"/>
    </location>
</feature>
<comment type="catalytic activity">
    <reaction evidence="1 8">
        <text>dTDP-alpha-D-glucose = dTDP-4-dehydro-6-deoxy-alpha-D-glucose + H2O</text>
        <dbReference type="Rhea" id="RHEA:17221"/>
        <dbReference type="ChEBI" id="CHEBI:15377"/>
        <dbReference type="ChEBI" id="CHEBI:57477"/>
        <dbReference type="ChEBI" id="CHEBI:57649"/>
        <dbReference type="EC" id="4.2.1.46"/>
    </reaction>
</comment>
<accession>A0A5Q3QDN3</accession>
<dbReference type="AlphaFoldDB" id="A0A5Q3QDN3"/>
<evidence type="ECO:0000256" key="4">
    <source>
        <dbReference type="ARBA" id="ARBA00011990"/>
    </source>
</evidence>
<keyword evidence="11" id="KW-1185">Reference proteome</keyword>
<comment type="similarity">
    <text evidence="3 8">Belongs to the NAD(P)-dependent epimerase/dehydratase family. dTDP-glucose dehydratase subfamily.</text>
</comment>
<dbReference type="GO" id="GO:0008460">
    <property type="term" value="F:dTDP-glucose 4,6-dehydratase activity"/>
    <property type="evidence" value="ECO:0007669"/>
    <property type="project" value="UniProtKB-EC"/>
</dbReference>
<dbReference type="SUPFAM" id="SSF51735">
    <property type="entry name" value="NAD(P)-binding Rossmann-fold domains"/>
    <property type="match status" value="1"/>
</dbReference>
<evidence type="ECO:0000256" key="6">
    <source>
        <dbReference type="ARBA" id="ARBA00023027"/>
    </source>
</evidence>
<evidence type="ECO:0000256" key="3">
    <source>
        <dbReference type="ARBA" id="ARBA00008178"/>
    </source>
</evidence>
<dbReference type="Gene3D" id="3.40.50.720">
    <property type="entry name" value="NAD(P)-binding Rossmann-like Domain"/>
    <property type="match status" value="1"/>
</dbReference>
<name>A0A5Q3QDN3_9PSEU</name>
<keyword evidence="7 8" id="KW-0456">Lyase</keyword>
<dbReference type="InterPro" id="IPR016040">
    <property type="entry name" value="NAD(P)-bd_dom"/>
</dbReference>
<dbReference type="KEGG" id="sace:GIY23_18900"/>
<dbReference type="FunFam" id="3.40.50.720:FF:000304">
    <property type="entry name" value="UDP-glucose 4,6-dehydratase"/>
    <property type="match status" value="1"/>
</dbReference>
<dbReference type="Proteomes" id="UP000371041">
    <property type="component" value="Chromosome"/>
</dbReference>
<dbReference type="EC" id="4.2.1.46" evidence="4 8"/>
<dbReference type="GO" id="GO:0009225">
    <property type="term" value="P:nucleotide-sugar metabolic process"/>
    <property type="evidence" value="ECO:0007669"/>
    <property type="project" value="InterPro"/>
</dbReference>
<gene>
    <name evidence="10" type="primary">rfbB</name>
    <name evidence="10" type="ORF">GIY23_18900</name>
</gene>
<evidence type="ECO:0000313" key="11">
    <source>
        <dbReference type="Proteomes" id="UP000371041"/>
    </source>
</evidence>
<evidence type="ECO:0000256" key="1">
    <source>
        <dbReference type="ARBA" id="ARBA00001539"/>
    </source>
</evidence>
<evidence type="ECO:0000259" key="9">
    <source>
        <dbReference type="Pfam" id="PF16363"/>
    </source>
</evidence>
<dbReference type="CDD" id="cd05246">
    <property type="entry name" value="dTDP_GD_SDR_e"/>
    <property type="match status" value="1"/>
</dbReference>
<dbReference type="RefSeq" id="WP_154077890.1">
    <property type="nucleotide sequence ID" value="NZ_CP045929.1"/>
</dbReference>
<dbReference type="NCBIfam" id="TIGR01181">
    <property type="entry name" value="dTDP_gluc_dehyt"/>
    <property type="match status" value="1"/>
</dbReference>
<reference evidence="11" key="1">
    <citation type="submission" date="2019-11" db="EMBL/GenBank/DDBJ databases">
        <title>The complete genome sequence of Saccharopolyspora sp. E2A.</title>
        <authorList>
            <person name="Zhang G."/>
        </authorList>
    </citation>
    <scope>NUCLEOTIDE SEQUENCE [LARGE SCALE GENOMIC DNA]</scope>
    <source>
        <strain evidence="11">E2A</strain>
    </source>
</reference>
<evidence type="ECO:0000256" key="5">
    <source>
        <dbReference type="ARBA" id="ARBA00016977"/>
    </source>
</evidence>
<comment type="cofactor">
    <cofactor evidence="2 8">
        <name>NAD(+)</name>
        <dbReference type="ChEBI" id="CHEBI:57540"/>
    </cofactor>
</comment>
<dbReference type="InterPro" id="IPR036291">
    <property type="entry name" value="NAD(P)-bd_dom_sf"/>
</dbReference>
<dbReference type="InterPro" id="IPR005888">
    <property type="entry name" value="dTDP_Gluc_deHydtase"/>
</dbReference>
<keyword evidence="6" id="KW-0520">NAD</keyword>
<sequence length="329" mass="36436">MRVLVTGGAGFIGSHYVRQVLTGAYPAFADATVTVLDKLTYAGNEQNLAPVADHPRFRFVRGDVCDAALVRDLVSATDVIVHFAAETHVDRSIVGASDFVVTNVVGTDTLLQAALDHGVDKLVHVSTDEVYGSIEDGSWPEEHALEPNSPYSAAKAGSDLLARAYYRTHGLPVCVTRCSNNYGPYQFPEKVLPLFVTNLLDGEPVPLYGDGLHVRDWLHVDDHCRGVQLVAESGRAGEVYNIGGGIELTNREFTERLLAEMGLGESWIRPVEDRKGHDRRYSVDWTKIRTELGYEPQVGFAEGLADVVRWYRENRDWWEPLKKATGGRR</sequence>
<evidence type="ECO:0000256" key="2">
    <source>
        <dbReference type="ARBA" id="ARBA00001911"/>
    </source>
</evidence>
<dbReference type="PANTHER" id="PTHR43000">
    <property type="entry name" value="DTDP-D-GLUCOSE 4,6-DEHYDRATASE-RELATED"/>
    <property type="match status" value="1"/>
</dbReference>
<proteinExistence type="inferred from homology"/>